<dbReference type="WBParaSite" id="nRc.2.0.1.t44238-RA">
    <property type="protein sequence ID" value="nRc.2.0.1.t44238-RA"/>
    <property type="gene ID" value="nRc.2.0.1.g44238"/>
</dbReference>
<protein>
    <submittedName>
        <fullName evidence="2">Uncharacterized protein</fullName>
    </submittedName>
</protein>
<evidence type="ECO:0000313" key="1">
    <source>
        <dbReference type="Proteomes" id="UP000887565"/>
    </source>
</evidence>
<sequence length="68" mass="7995">MPSNTILEYSERKDDDNAVCKACRENAGKNCNFSFKRKHWNFKQEFKSNLPKIDGEMKTEMHTHKTDA</sequence>
<dbReference type="Proteomes" id="UP000887565">
    <property type="component" value="Unplaced"/>
</dbReference>
<name>A0A915KZ65_ROMCU</name>
<evidence type="ECO:0000313" key="2">
    <source>
        <dbReference type="WBParaSite" id="nRc.2.0.1.t44238-RA"/>
    </source>
</evidence>
<proteinExistence type="predicted"/>
<reference evidence="2" key="1">
    <citation type="submission" date="2022-11" db="UniProtKB">
        <authorList>
            <consortium name="WormBaseParasite"/>
        </authorList>
    </citation>
    <scope>IDENTIFICATION</scope>
</reference>
<dbReference type="AlphaFoldDB" id="A0A915KZ65"/>
<keyword evidence="1" id="KW-1185">Reference proteome</keyword>
<accession>A0A915KZ65</accession>
<organism evidence="1 2">
    <name type="scientific">Romanomermis culicivorax</name>
    <name type="common">Nematode worm</name>
    <dbReference type="NCBI Taxonomy" id="13658"/>
    <lineage>
        <taxon>Eukaryota</taxon>
        <taxon>Metazoa</taxon>
        <taxon>Ecdysozoa</taxon>
        <taxon>Nematoda</taxon>
        <taxon>Enoplea</taxon>
        <taxon>Dorylaimia</taxon>
        <taxon>Mermithida</taxon>
        <taxon>Mermithoidea</taxon>
        <taxon>Mermithidae</taxon>
        <taxon>Romanomermis</taxon>
    </lineage>
</organism>